<reference evidence="1" key="1">
    <citation type="submission" date="2022-11" db="EMBL/GenBank/DDBJ databases">
        <title>Centuries of genome instability and evolution in soft-shell clam transmissible cancer (bioRxiv).</title>
        <authorList>
            <person name="Hart S.F.M."/>
            <person name="Yonemitsu M.A."/>
            <person name="Giersch R.M."/>
            <person name="Beal B.F."/>
            <person name="Arriagada G."/>
            <person name="Davis B.W."/>
            <person name="Ostrander E.A."/>
            <person name="Goff S.P."/>
            <person name="Metzger M.J."/>
        </authorList>
    </citation>
    <scope>NUCLEOTIDE SEQUENCE</scope>
    <source>
        <strain evidence="1">MELC-2E11</strain>
        <tissue evidence="1">Siphon/mantle</tissue>
    </source>
</reference>
<name>A0ABY7F0T8_MYAAR</name>
<dbReference type="EMBL" id="CP111020">
    <property type="protein sequence ID" value="WAR15220.1"/>
    <property type="molecule type" value="Genomic_DNA"/>
</dbReference>
<accession>A0ABY7F0T8</accession>
<evidence type="ECO:0000313" key="2">
    <source>
        <dbReference type="Proteomes" id="UP001164746"/>
    </source>
</evidence>
<evidence type="ECO:0000313" key="1">
    <source>
        <dbReference type="EMBL" id="WAR15220.1"/>
    </source>
</evidence>
<sequence length="266" mass="30905">MMSGQPENVRTYQHLSSPFLKCVCLYGVVRTYLNANQLLYTRDTFKTNIGRLSEDLVNRACSMTTGCHDTCPLMSETELHELARQLHVFMQNNFNGGERQKFSYWYHVLLDETFLIPREVEFCTAMITAFYSDEVVTQTDPVVSLFANARVDFEENVQRTVLQTINKIKKAAEIFKDWLRQWLSEWKIVSLEMQYRVIDDFEHTVDTLVQQVKEAAASSEIKDKIEACKEEIDGLAKLATERMEEYTRRHISTHHVVSQIMIAVKA</sequence>
<proteinExistence type="predicted"/>
<gene>
    <name evidence="1" type="ORF">MAR_005325</name>
</gene>
<dbReference type="Proteomes" id="UP001164746">
    <property type="component" value="Chromosome 9"/>
</dbReference>
<organism evidence="1 2">
    <name type="scientific">Mya arenaria</name>
    <name type="common">Soft-shell clam</name>
    <dbReference type="NCBI Taxonomy" id="6604"/>
    <lineage>
        <taxon>Eukaryota</taxon>
        <taxon>Metazoa</taxon>
        <taxon>Spiralia</taxon>
        <taxon>Lophotrochozoa</taxon>
        <taxon>Mollusca</taxon>
        <taxon>Bivalvia</taxon>
        <taxon>Autobranchia</taxon>
        <taxon>Heteroconchia</taxon>
        <taxon>Euheterodonta</taxon>
        <taxon>Imparidentia</taxon>
        <taxon>Neoheterodontei</taxon>
        <taxon>Myida</taxon>
        <taxon>Myoidea</taxon>
        <taxon>Myidae</taxon>
        <taxon>Mya</taxon>
    </lineage>
</organism>
<protein>
    <submittedName>
        <fullName evidence="1">Uncharacterized protein</fullName>
    </submittedName>
</protein>
<keyword evidence="2" id="KW-1185">Reference proteome</keyword>